<evidence type="ECO:0000256" key="3">
    <source>
        <dbReference type="ARBA" id="ARBA00023004"/>
    </source>
</evidence>
<evidence type="ECO:0000256" key="1">
    <source>
        <dbReference type="ARBA" id="ARBA00022485"/>
    </source>
</evidence>
<proteinExistence type="predicted"/>
<organism evidence="6 7">
    <name type="scientific">Desulfotignum phosphitoxidans DSM 13687</name>
    <dbReference type="NCBI Taxonomy" id="1286635"/>
    <lineage>
        <taxon>Bacteria</taxon>
        <taxon>Pseudomonadati</taxon>
        <taxon>Thermodesulfobacteriota</taxon>
        <taxon>Desulfobacteria</taxon>
        <taxon>Desulfobacterales</taxon>
        <taxon>Desulfobacteraceae</taxon>
        <taxon>Desulfotignum</taxon>
    </lineage>
</organism>
<dbReference type="EMBL" id="APJX01000001">
    <property type="protein sequence ID" value="EMS80923.1"/>
    <property type="molecule type" value="Genomic_DNA"/>
</dbReference>
<dbReference type="RefSeq" id="WP_006963483.1">
    <property type="nucleotide sequence ID" value="NZ_APJX01000001.1"/>
</dbReference>
<dbReference type="PROSITE" id="PS00198">
    <property type="entry name" value="4FE4S_FER_1"/>
    <property type="match status" value="1"/>
</dbReference>
<dbReference type="InterPro" id="IPR029039">
    <property type="entry name" value="Flavoprotein-like_sf"/>
</dbReference>
<dbReference type="SUPFAM" id="SSF54862">
    <property type="entry name" value="4Fe-4S ferredoxins"/>
    <property type="match status" value="1"/>
</dbReference>
<dbReference type="PATRIC" id="fig|1286635.3.peg.62"/>
<dbReference type="SUPFAM" id="SSF52218">
    <property type="entry name" value="Flavoproteins"/>
    <property type="match status" value="1"/>
</dbReference>
<feature type="domain" description="4Fe-4S ferredoxin-type" evidence="5">
    <location>
        <begin position="184"/>
        <end position="214"/>
    </location>
</feature>
<dbReference type="InterPro" id="IPR017900">
    <property type="entry name" value="4Fe4S_Fe_S_CS"/>
</dbReference>
<keyword evidence="7" id="KW-1185">Reference proteome</keyword>
<evidence type="ECO:0000313" key="7">
    <source>
        <dbReference type="Proteomes" id="UP000014216"/>
    </source>
</evidence>
<dbReference type="GO" id="GO:0046872">
    <property type="term" value="F:metal ion binding"/>
    <property type="evidence" value="ECO:0007669"/>
    <property type="project" value="UniProtKB-KW"/>
</dbReference>
<feature type="domain" description="4Fe-4S ferredoxin-type" evidence="5">
    <location>
        <begin position="219"/>
        <end position="242"/>
    </location>
</feature>
<keyword evidence="3" id="KW-0408">Iron</keyword>
<dbReference type="Gene3D" id="3.40.50.360">
    <property type="match status" value="1"/>
</dbReference>
<accession>S0G0K8</accession>
<dbReference type="GO" id="GO:0051539">
    <property type="term" value="F:4 iron, 4 sulfur cluster binding"/>
    <property type="evidence" value="ECO:0007669"/>
    <property type="project" value="UniProtKB-KW"/>
</dbReference>
<sequence>MTHKKITLVYFSPTATTKTVLDAIAKGTGYEVDSYDITLSEARKKIPQDLDTSVIVFGAPVYSGRLPKLAADCFKQVSASGIPVVPVVVYGNREYDDALLELKDICVQCKGVPVAAGAFIGEHSFSTQPAPIAPGRPDEKDLACAVEFGQKISRLLETLDPDKKTGDLVVPGNVPYKKPSAAKGVPFIDVTDDCTACGTCVAVCPVDAIDEDDGFCTLDDICIHCCACIKACPESARIMKDGPFKDTAAKLHQTCGVRKEPETFFAQTQK</sequence>
<dbReference type="PANTHER" id="PTHR24960:SF80">
    <property type="entry name" value="FERREDOXIN"/>
    <property type="match status" value="1"/>
</dbReference>
<reference evidence="6 7" key="1">
    <citation type="journal article" date="2013" name="Genome Announc.">
        <title>Draft Genome Sequence of Desulfotignum phosphitoxidans DSM 13687 Strain FiPS-3.</title>
        <authorList>
            <person name="Poehlein A."/>
            <person name="Daniel R."/>
            <person name="Simeonova D.D."/>
        </authorList>
    </citation>
    <scope>NUCLEOTIDE SEQUENCE [LARGE SCALE GENOMIC DNA]</scope>
    <source>
        <strain evidence="6 7">DSM 13687</strain>
    </source>
</reference>
<dbReference type="Gene3D" id="3.30.70.20">
    <property type="match status" value="1"/>
</dbReference>
<evidence type="ECO:0000313" key="6">
    <source>
        <dbReference type="EMBL" id="EMS80923.1"/>
    </source>
</evidence>
<name>S0G0K8_9BACT</name>
<keyword evidence="4" id="KW-0411">Iron-sulfur</keyword>
<dbReference type="InterPro" id="IPR050157">
    <property type="entry name" value="PSI_iron-sulfur_center"/>
</dbReference>
<evidence type="ECO:0000256" key="4">
    <source>
        <dbReference type="ARBA" id="ARBA00023014"/>
    </source>
</evidence>
<dbReference type="Proteomes" id="UP000014216">
    <property type="component" value="Unassembled WGS sequence"/>
</dbReference>
<keyword evidence="1" id="KW-0004">4Fe-4S</keyword>
<evidence type="ECO:0000256" key="2">
    <source>
        <dbReference type="ARBA" id="ARBA00022723"/>
    </source>
</evidence>
<gene>
    <name evidence="6" type="ORF">Dpo_1c00530</name>
</gene>
<dbReference type="OrthoDB" id="9798098at2"/>
<dbReference type="InterPro" id="IPR017896">
    <property type="entry name" value="4Fe4S_Fe-S-bd"/>
</dbReference>
<comment type="caution">
    <text evidence="6">The sequence shown here is derived from an EMBL/GenBank/DDBJ whole genome shotgun (WGS) entry which is preliminary data.</text>
</comment>
<dbReference type="PANTHER" id="PTHR24960">
    <property type="entry name" value="PHOTOSYSTEM I IRON-SULFUR CENTER-RELATED"/>
    <property type="match status" value="1"/>
</dbReference>
<evidence type="ECO:0000259" key="5">
    <source>
        <dbReference type="PROSITE" id="PS51379"/>
    </source>
</evidence>
<dbReference type="PROSITE" id="PS51379">
    <property type="entry name" value="4FE4S_FER_2"/>
    <property type="match status" value="2"/>
</dbReference>
<keyword evidence="2" id="KW-0479">Metal-binding</keyword>
<dbReference type="Pfam" id="PF00037">
    <property type="entry name" value="Fer4"/>
    <property type="match status" value="1"/>
</dbReference>
<protein>
    <submittedName>
        <fullName evidence="6">4Fe-4S ferredoxin iron-sulfur binding domain-containing protein</fullName>
    </submittedName>
</protein>
<dbReference type="AlphaFoldDB" id="S0G0K8"/>